<protein>
    <submittedName>
        <fullName evidence="2">Uncharacterized protein (DUF779 family)</fullName>
    </submittedName>
</protein>
<accession>A0ABS4WVP7</accession>
<feature type="compositionally biased region" description="Pro residues" evidence="1">
    <location>
        <begin position="12"/>
        <end position="64"/>
    </location>
</feature>
<name>A0ABS4WVP7_9MICO</name>
<sequence length="234" mass="24859">MSDSSTAREATTPPPSEPPMTPPGRPPGTPPTEPPTDPPGPPPTGPQPPIPGRPPEPEPGPLEPPETEPEPEQPPPDQPPPGAPPRTTGGRPAAQLPDPTAADDVLEADPTVEGEDFSRVAFTQAAVSQLQRLIDRNGPLMFHQSGGCCDGSSPMCYSEGDFITGDADVRMGHVEVPLPDGSGSPLDFWMSREQFAYWRHTHLTIDLVDGRGGGFSLESPDGKRFLTRSRMLSD</sequence>
<organism evidence="2 3">
    <name type="scientific">Brachybacterium sacelli</name>
    <dbReference type="NCBI Taxonomy" id="173364"/>
    <lineage>
        <taxon>Bacteria</taxon>
        <taxon>Bacillati</taxon>
        <taxon>Actinomycetota</taxon>
        <taxon>Actinomycetes</taxon>
        <taxon>Micrococcales</taxon>
        <taxon>Dermabacteraceae</taxon>
        <taxon>Brachybacterium</taxon>
    </lineage>
</organism>
<proteinExistence type="predicted"/>
<feature type="compositionally biased region" description="Pro residues" evidence="1">
    <location>
        <begin position="72"/>
        <end position="84"/>
    </location>
</feature>
<dbReference type="Proteomes" id="UP001519290">
    <property type="component" value="Unassembled WGS sequence"/>
</dbReference>
<evidence type="ECO:0000256" key="1">
    <source>
        <dbReference type="SAM" id="MobiDB-lite"/>
    </source>
</evidence>
<reference evidence="2 3" key="1">
    <citation type="submission" date="2021-03" db="EMBL/GenBank/DDBJ databases">
        <title>Sequencing the genomes of 1000 actinobacteria strains.</title>
        <authorList>
            <person name="Klenk H.-P."/>
        </authorList>
    </citation>
    <scope>NUCLEOTIDE SEQUENCE [LARGE SCALE GENOMIC DNA]</scope>
    <source>
        <strain evidence="2 3">DSM 14566</strain>
    </source>
</reference>
<dbReference type="PRINTS" id="PR01217">
    <property type="entry name" value="PRICHEXTENSN"/>
</dbReference>
<feature type="region of interest" description="Disordered" evidence="1">
    <location>
        <begin position="1"/>
        <end position="99"/>
    </location>
</feature>
<comment type="caution">
    <text evidence="2">The sequence shown here is derived from an EMBL/GenBank/DDBJ whole genome shotgun (WGS) entry which is preliminary data.</text>
</comment>
<gene>
    <name evidence="2" type="ORF">JOF43_000234</name>
</gene>
<keyword evidence="3" id="KW-1185">Reference proteome</keyword>
<dbReference type="Pfam" id="PF05610">
    <property type="entry name" value="DUF779"/>
    <property type="match status" value="1"/>
</dbReference>
<evidence type="ECO:0000313" key="3">
    <source>
        <dbReference type="Proteomes" id="UP001519290"/>
    </source>
</evidence>
<dbReference type="RefSeq" id="WP_377784657.1">
    <property type="nucleotide sequence ID" value="NZ_BAAAJW010000006.1"/>
</dbReference>
<dbReference type="InterPro" id="IPR008497">
    <property type="entry name" value="DUF779"/>
</dbReference>
<dbReference type="EMBL" id="JAGIOD010000001">
    <property type="protein sequence ID" value="MBP2380277.1"/>
    <property type="molecule type" value="Genomic_DNA"/>
</dbReference>
<evidence type="ECO:0000313" key="2">
    <source>
        <dbReference type="EMBL" id="MBP2380277.1"/>
    </source>
</evidence>